<keyword evidence="3" id="KW-1185">Reference proteome</keyword>
<keyword evidence="1" id="KW-0472">Membrane</keyword>
<evidence type="ECO:0000313" key="3">
    <source>
        <dbReference type="Proteomes" id="UP001374535"/>
    </source>
</evidence>
<evidence type="ECO:0000313" key="2">
    <source>
        <dbReference type="EMBL" id="WVZ04992.1"/>
    </source>
</evidence>
<protein>
    <submittedName>
        <fullName evidence="2">Uncharacterized protein</fullName>
    </submittedName>
</protein>
<proteinExistence type="predicted"/>
<reference evidence="2 3" key="1">
    <citation type="journal article" date="2023" name="Life. Sci Alliance">
        <title>Evolutionary insights into 3D genome organization and epigenetic landscape of Vigna mungo.</title>
        <authorList>
            <person name="Junaid A."/>
            <person name="Singh B."/>
            <person name="Bhatia S."/>
        </authorList>
    </citation>
    <scope>NUCLEOTIDE SEQUENCE [LARGE SCALE GENOMIC DNA]</scope>
    <source>
        <strain evidence="2">Urdbean</strain>
    </source>
</reference>
<name>A0AAQ3N8L2_VIGMU</name>
<dbReference type="Proteomes" id="UP001374535">
    <property type="component" value="Chromosome 6"/>
</dbReference>
<dbReference type="EMBL" id="CP144695">
    <property type="protein sequence ID" value="WVZ04992.1"/>
    <property type="molecule type" value="Genomic_DNA"/>
</dbReference>
<dbReference type="AlphaFoldDB" id="A0AAQ3N8L2"/>
<accession>A0AAQ3N8L2</accession>
<keyword evidence="1" id="KW-0812">Transmembrane</keyword>
<feature type="transmembrane region" description="Helical" evidence="1">
    <location>
        <begin position="108"/>
        <end position="130"/>
    </location>
</feature>
<evidence type="ECO:0000256" key="1">
    <source>
        <dbReference type="SAM" id="Phobius"/>
    </source>
</evidence>
<keyword evidence="1" id="KW-1133">Transmembrane helix</keyword>
<sequence length="132" mass="15797">MKLSESIRVGCYNCVRRSNPMKIGRKHQNRTYILNRWCQHNRMTTYSNRIKADEEHKPFPRLPLELKEQRICKQSTEQSVCKKRRWIGDFTKPLIINSKIEIVTNFRVGYVCICIYVCLCIYVFDLITIFNC</sequence>
<gene>
    <name evidence="2" type="ORF">V8G54_018338</name>
</gene>
<organism evidence="2 3">
    <name type="scientific">Vigna mungo</name>
    <name type="common">Black gram</name>
    <name type="synonym">Phaseolus mungo</name>
    <dbReference type="NCBI Taxonomy" id="3915"/>
    <lineage>
        <taxon>Eukaryota</taxon>
        <taxon>Viridiplantae</taxon>
        <taxon>Streptophyta</taxon>
        <taxon>Embryophyta</taxon>
        <taxon>Tracheophyta</taxon>
        <taxon>Spermatophyta</taxon>
        <taxon>Magnoliopsida</taxon>
        <taxon>eudicotyledons</taxon>
        <taxon>Gunneridae</taxon>
        <taxon>Pentapetalae</taxon>
        <taxon>rosids</taxon>
        <taxon>fabids</taxon>
        <taxon>Fabales</taxon>
        <taxon>Fabaceae</taxon>
        <taxon>Papilionoideae</taxon>
        <taxon>50 kb inversion clade</taxon>
        <taxon>NPAAA clade</taxon>
        <taxon>indigoferoid/millettioid clade</taxon>
        <taxon>Phaseoleae</taxon>
        <taxon>Vigna</taxon>
    </lineage>
</organism>